<dbReference type="OrthoDB" id="2438161at2"/>
<gene>
    <name evidence="3" type="ORF">BN1080_01569</name>
</gene>
<feature type="compositionally biased region" description="Acidic residues" evidence="1">
    <location>
        <begin position="26"/>
        <end position="43"/>
    </location>
</feature>
<dbReference type="Proteomes" id="UP000043699">
    <property type="component" value="Unassembled WGS sequence"/>
</dbReference>
<feature type="region of interest" description="Disordered" evidence="1">
    <location>
        <begin position="24"/>
        <end position="58"/>
    </location>
</feature>
<evidence type="ECO:0000313" key="3">
    <source>
        <dbReference type="EMBL" id="CEG22638.1"/>
    </source>
</evidence>
<name>A0A098EK21_9BACL</name>
<dbReference type="PROSITE" id="PS51257">
    <property type="entry name" value="PROKAR_LIPOPROTEIN"/>
    <property type="match status" value="1"/>
</dbReference>
<keyword evidence="4" id="KW-1185">Reference proteome</keyword>
<dbReference type="PANTHER" id="PTHR39176">
    <property type="entry name" value="PERIPLASMIC PROTEIN-RELATED"/>
    <property type="match status" value="1"/>
</dbReference>
<dbReference type="Pfam" id="PF07007">
    <property type="entry name" value="LprI"/>
    <property type="match status" value="1"/>
</dbReference>
<dbReference type="EMBL" id="CCXS01000001">
    <property type="protein sequence ID" value="CEG22638.1"/>
    <property type="molecule type" value="Genomic_DNA"/>
</dbReference>
<evidence type="ECO:0000313" key="4">
    <source>
        <dbReference type="Proteomes" id="UP000043699"/>
    </source>
</evidence>
<dbReference type="STRING" id="1499687.BN1080_01569"/>
<dbReference type="Gene3D" id="1.20.1270.180">
    <property type="match status" value="1"/>
</dbReference>
<dbReference type="PANTHER" id="PTHR39176:SF1">
    <property type="entry name" value="PERIPLASMIC PROTEIN"/>
    <property type="match status" value="1"/>
</dbReference>
<dbReference type="InterPro" id="IPR009739">
    <property type="entry name" value="LprI-like_N"/>
</dbReference>
<dbReference type="AlphaFoldDB" id="A0A098EK21"/>
<sequence length="183" mass="20516">MKKMIYLFVALGVLSGCTTIGKEAVPSEEEPPAETAELAEEESAPSLPENQSMERETVEENPKAYYLLELERIDLTLAKLENSYKNGSTAALKAGEAESLRRWDKALNEIYSVIRSQLSSEEMEELRLKQLDWISARDQQAAEAAAEFADGTLESVAQLSTVRELTKERCFFLVNTYLKEDAI</sequence>
<evidence type="ECO:0000259" key="2">
    <source>
        <dbReference type="Pfam" id="PF07007"/>
    </source>
</evidence>
<proteinExistence type="predicted"/>
<organism evidence="3 4">
    <name type="scientific">Planococcus massiliensis</name>
    <dbReference type="NCBI Taxonomy" id="1499687"/>
    <lineage>
        <taxon>Bacteria</taxon>
        <taxon>Bacillati</taxon>
        <taxon>Bacillota</taxon>
        <taxon>Bacilli</taxon>
        <taxon>Bacillales</taxon>
        <taxon>Caryophanaceae</taxon>
        <taxon>Planococcus</taxon>
    </lineage>
</organism>
<dbReference type="RefSeq" id="WP_052651431.1">
    <property type="nucleotide sequence ID" value="NZ_CCXS01000001.1"/>
</dbReference>
<reference evidence="3 4" key="1">
    <citation type="submission" date="2014-09" db="EMBL/GenBank/DDBJ databases">
        <authorList>
            <person name="Urmite Genomes Urmite Genomes"/>
        </authorList>
    </citation>
    <scope>NUCLEOTIDE SEQUENCE [LARGE SCALE GENOMIC DNA]</scope>
    <source>
        <strain evidence="3 4">ES2</strain>
    </source>
</reference>
<evidence type="ECO:0000256" key="1">
    <source>
        <dbReference type="SAM" id="MobiDB-lite"/>
    </source>
</evidence>
<protein>
    <recommendedName>
        <fullName evidence="2">Lysozyme inhibitor LprI-like N-terminal domain-containing protein</fullName>
    </recommendedName>
</protein>
<feature type="domain" description="Lysozyme inhibitor LprI-like N-terminal" evidence="2">
    <location>
        <begin position="85"/>
        <end position="172"/>
    </location>
</feature>
<accession>A0A098EK21</accession>